<dbReference type="AlphaFoldDB" id="A0AAW5F4S9"/>
<accession>A0AAW5F4S9</accession>
<dbReference type="EMBL" id="JAINVB010000001">
    <property type="protein sequence ID" value="MCK0087158.1"/>
    <property type="molecule type" value="Genomic_DNA"/>
</dbReference>
<sequence>MLRTTTKEILLTELSNRKPEEIRLSFAIGWMRAEENLLYTSGEILRLLEAIKGEIEPTGGNRTGSGT</sequence>
<protein>
    <submittedName>
        <fullName evidence="1">Uncharacterized protein</fullName>
    </submittedName>
</protein>
<reference evidence="1" key="1">
    <citation type="journal article" date="2022" name="Cell Host Microbe">
        <title>Colonization of the live biotherapeutic product VE303 and modulation of the microbiota and metabolites in healthy volunteers.</title>
        <authorList>
            <person name="Dsouza M."/>
            <person name="Menon R."/>
            <person name="Crossette E."/>
            <person name="Bhattarai S.K."/>
            <person name="Schneider J."/>
            <person name="Kim Y.G."/>
            <person name="Reddy S."/>
            <person name="Caballero S."/>
            <person name="Felix C."/>
            <person name="Cornacchione L."/>
            <person name="Hendrickson J."/>
            <person name="Watson A.R."/>
            <person name="Minot S.S."/>
            <person name="Greenfield N."/>
            <person name="Schopf L."/>
            <person name="Szabady R."/>
            <person name="Patarroyo J."/>
            <person name="Smith W."/>
            <person name="Harrison P."/>
            <person name="Kuijper E.J."/>
            <person name="Kelly C.P."/>
            <person name="Olle B."/>
            <person name="Bobilev D."/>
            <person name="Silber J.L."/>
            <person name="Bucci V."/>
            <person name="Roberts B."/>
            <person name="Faith J."/>
            <person name="Norman J.M."/>
        </authorList>
    </citation>
    <scope>NUCLEOTIDE SEQUENCE</scope>
    <source>
        <strain evidence="1">VE303-04</strain>
    </source>
</reference>
<gene>
    <name evidence="1" type="ORF">K5I21_14985</name>
</gene>
<name>A0AAW5F4S9_CLOSY</name>
<evidence type="ECO:0000313" key="2">
    <source>
        <dbReference type="Proteomes" id="UP001203136"/>
    </source>
</evidence>
<dbReference type="RefSeq" id="WP_024738531.1">
    <property type="nucleotide sequence ID" value="NZ_JABFCJ010000019.1"/>
</dbReference>
<proteinExistence type="predicted"/>
<comment type="caution">
    <text evidence="1">The sequence shown here is derived from an EMBL/GenBank/DDBJ whole genome shotgun (WGS) entry which is preliminary data.</text>
</comment>
<evidence type="ECO:0000313" key="1">
    <source>
        <dbReference type="EMBL" id="MCK0087158.1"/>
    </source>
</evidence>
<dbReference type="Proteomes" id="UP001203136">
    <property type="component" value="Unassembled WGS sequence"/>
</dbReference>
<organism evidence="1 2">
    <name type="scientific">Clostridium symbiosum</name>
    <name type="common">Bacteroides symbiosus</name>
    <dbReference type="NCBI Taxonomy" id="1512"/>
    <lineage>
        <taxon>Bacteria</taxon>
        <taxon>Bacillati</taxon>
        <taxon>Bacillota</taxon>
        <taxon>Clostridia</taxon>
        <taxon>Lachnospirales</taxon>
        <taxon>Lachnospiraceae</taxon>
        <taxon>Otoolea</taxon>
    </lineage>
</organism>